<comment type="caution">
    <text evidence="1">The sequence shown here is derived from an EMBL/GenBank/DDBJ whole genome shotgun (WGS) entry which is preliminary data.</text>
</comment>
<evidence type="ECO:0000313" key="2">
    <source>
        <dbReference type="Proteomes" id="UP000247437"/>
    </source>
</evidence>
<proteinExistence type="predicted"/>
<reference evidence="1 2" key="1">
    <citation type="journal article" date="2018" name="Appl. Microbiol. Biotechnol.">
        <title>Characterization of the caprolactam degradation pathway in Pseudomonas jessenii using mass spectrometry-based proteomics.</title>
        <authorList>
            <person name="Otzen M."/>
            <person name="Palacio C."/>
            <person name="Janssen D.B."/>
        </authorList>
    </citation>
    <scope>NUCLEOTIDE SEQUENCE [LARGE SCALE GENOMIC DNA]</scope>
    <source>
        <strain evidence="1 2">GO3</strain>
    </source>
</reference>
<dbReference type="GO" id="GO:0030246">
    <property type="term" value="F:carbohydrate binding"/>
    <property type="evidence" value="ECO:0007669"/>
    <property type="project" value="InterPro"/>
</dbReference>
<dbReference type="RefSeq" id="WP_110656858.1">
    <property type="nucleotide sequence ID" value="NZ_PDLL01000004.1"/>
</dbReference>
<evidence type="ECO:0000313" key="1">
    <source>
        <dbReference type="EMBL" id="PYY72425.1"/>
    </source>
</evidence>
<dbReference type="EMBL" id="PDLL01000004">
    <property type="protein sequence ID" value="PYY72425.1"/>
    <property type="molecule type" value="Genomic_DNA"/>
</dbReference>
<sequence>MHTLVLHNEVWSLALLPQWGGRIASLKADALDVFTPIEAHSFDPLNWPRGGCYPLLPYSNRLRNARLKHAGLVHALPAHPAAQPHTLHGVSHTLAWQVVEHRTTHALLSVDYSGEHWPWPVRFQQHFELDGNRVRLQLSVTNLGSTSMPAGLGLHPYFQRHEGMSVEFAPRLVWDIDADYLPTGSVRELGEPLVLLADVAHGVAVYGSHWDGRLQLDYPQGQVLLTADQPLSHLVAFAPPCAPYLCLEPVSHLADAFNTAPDQWPEQGTQVLDAGQTLTAALSLTWTPV</sequence>
<protein>
    <recommendedName>
        <fullName evidence="3">Aldose 1-epimerase</fullName>
    </recommendedName>
</protein>
<dbReference type="AlphaFoldDB" id="A0A2W0F5A6"/>
<gene>
    <name evidence="1" type="ORF">CRX42_00855</name>
</gene>
<evidence type="ECO:0008006" key="3">
    <source>
        <dbReference type="Google" id="ProtNLM"/>
    </source>
</evidence>
<accession>A0A2W0F5A6</accession>
<dbReference type="InterPro" id="IPR008183">
    <property type="entry name" value="Aldose_1/G6P_1-epimerase"/>
</dbReference>
<dbReference type="Gene3D" id="2.70.98.10">
    <property type="match status" value="1"/>
</dbReference>
<dbReference type="InterPro" id="IPR011013">
    <property type="entry name" value="Gal_mutarotase_sf_dom"/>
</dbReference>
<dbReference type="InterPro" id="IPR014718">
    <property type="entry name" value="GH-type_carb-bd"/>
</dbReference>
<dbReference type="SUPFAM" id="SSF74650">
    <property type="entry name" value="Galactose mutarotase-like"/>
    <property type="match status" value="1"/>
</dbReference>
<dbReference type="GO" id="GO:0016853">
    <property type="term" value="F:isomerase activity"/>
    <property type="evidence" value="ECO:0007669"/>
    <property type="project" value="InterPro"/>
</dbReference>
<dbReference type="Proteomes" id="UP000247437">
    <property type="component" value="Unassembled WGS sequence"/>
</dbReference>
<dbReference type="GO" id="GO:0005975">
    <property type="term" value="P:carbohydrate metabolic process"/>
    <property type="evidence" value="ECO:0007669"/>
    <property type="project" value="InterPro"/>
</dbReference>
<dbReference type="Pfam" id="PF01263">
    <property type="entry name" value="Aldose_epim"/>
    <property type="match status" value="1"/>
</dbReference>
<organism evidence="1 2">
    <name type="scientific">Pseudomonas jessenii</name>
    <dbReference type="NCBI Taxonomy" id="77298"/>
    <lineage>
        <taxon>Bacteria</taxon>
        <taxon>Pseudomonadati</taxon>
        <taxon>Pseudomonadota</taxon>
        <taxon>Gammaproteobacteria</taxon>
        <taxon>Pseudomonadales</taxon>
        <taxon>Pseudomonadaceae</taxon>
        <taxon>Pseudomonas</taxon>
    </lineage>
</organism>
<dbReference type="OrthoDB" id="9808779at2"/>
<name>A0A2W0F5A6_PSEJE</name>